<dbReference type="EMBL" id="BARV01015801">
    <property type="protein sequence ID" value="GAI32489.1"/>
    <property type="molecule type" value="Genomic_DNA"/>
</dbReference>
<sequence>GRHRQLVFNYAKVALDKVTSYLMQGLTFRLLPRRRSPDPE</sequence>
<dbReference type="AlphaFoldDB" id="X1PNP7"/>
<feature type="non-terminal residue" evidence="1">
    <location>
        <position position="1"/>
    </location>
</feature>
<organism evidence="1">
    <name type="scientific">marine sediment metagenome</name>
    <dbReference type="NCBI Taxonomy" id="412755"/>
    <lineage>
        <taxon>unclassified sequences</taxon>
        <taxon>metagenomes</taxon>
        <taxon>ecological metagenomes</taxon>
    </lineage>
</organism>
<proteinExistence type="predicted"/>
<protein>
    <submittedName>
        <fullName evidence="1">Uncharacterized protein</fullName>
    </submittedName>
</protein>
<evidence type="ECO:0000313" key="1">
    <source>
        <dbReference type="EMBL" id="GAI32489.1"/>
    </source>
</evidence>
<accession>X1PNP7</accession>
<comment type="caution">
    <text evidence="1">The sequence shown here is derived from an EMBL/GenBank/DDBJ whole genome shotgun (WGS) entry which is preliminary data.</text>
</comment>
<reference evidence="1" key="1">
    <citation type="journal article" date="2014" name="Front. Microbiol.">
        <title>High frequency of phylogenetically diverse reductive dehalogenase-homologous genes in deep subseafloor sedimentary metagenomes.</title>
        <authorList>
            <person name="Kawai M."/>
            <person name="Futagami T."/>
            <person name="Toyoda A."/>
            <person name="Takaki Y."/>
            <person name="Nishi S."/>
            <person name="Hori S."/>
            <person name="Arai W."/>
            <person name="Tsubouchi T."/>
            <person name="Morono Y."/>
            <person name="Uchiyama I."/>
            <person name="Ito T."/>
            <person name="Fujiyama A."/>
            <person name="Inagaki F."/>
            <person name="Takami H."/>
        </authorList>
    </citation>
    <scope>NUCLEOTIDE SEQUENCE</scope>
    <source>
        <strain evidence="1">Expedition CK06-06</strain>
    </source>
</reference>
<gene>
    <name evidence="1" type="ORF">S06H3_27260</name>
</gene>
<name>X1PNP7_9ZZZZ</name>